<protein>
    <submittedName>
        <fullName evidence="3">Tripartite tricarboxylate transporter substrate-binding protein</fullName>
    </submittedName>
</protein>
<dbReference type="InterPro" id="IPR042100">
    <property type="entry name" value="Bug_dom1"/>
</dbReference>
<dbReference type="PROSITE" id="PS51318">
    <property type="entry name" value="TAT"/>
    <property type="match status" value="1"/>
</dbReference>
<organism evidence="3 4">
    <name type="scientific">Pseudaquabacterium rugosum</name>
    <dbReference type="NCBI Taxonomy" id="2984194"/>
    <lineage>
        <taxon>Bacteria</taxon>
        <taxon>Pseudomonadati</taxon>
        <taxon>Pseudomonadota</taxon>
        <taxon>Betaproteobacteria</taxon>
        <taxon>Burkholderiales</taxon>
        <taxon>Sphaerotilaceae</taxon>
        <taxon>Pseudaquabacterium</taxon>
    </lineage>
</organism>
<dbReference type="Gene3D" id="3.40.190.10">
    <property type="entry name" value="Periplasmic binding protein-like II"/>
    <property type="match status" value="1"/>
</dbReference>
<keyword evidence="2" id="KW-0732">Signal</keyword>
<comment type="similarity">
    <text evidence="1">Belongs to the UPF0065 (bug) family.</text>
</comment>
<dbReference type="RefSeq" id="WP_341374337.1">
    <property type="nucleotide sequence ID" value="NZ_JBBUTF010000009.1"/>
</dbReference>
<feature type="chain" id="PRO_5047535735" evidence="2">
    <location>
        <begin position="32"/>
        <end position="331"/>
    </location>
</feature>
<dbReference type="InterPro" id="IPR005064">
    <property type="entry name" value="BUG"/>
</dbReference>
<keyword evidence="4" id="KW-1185">Reference proteome</keyword>
<name>A0ABU9BAA9_9BURK</name>
<evidence type="ECO:0000256" key="1">
    <source>
        <dbReference type="ARBA" id="ARBA00006987"/>
    </source>
</evidence>
<dbReference type="Gene3D" id="3.40.190.150">
    <property type="entry name" value="Bordetella uptake gene, domain 1"/>
    <property type="match status" value="1"/>
</dbReference>
<comment type="caution">
    <text evidence="3">The sequence shown here is derived from an EMBL/GenBank/DDBJ whole genome shotgun (WGS) entry which is preliminary data.</text>
</comment>
<evidence type="ECO:0000313" key="3">
    <source>
        <dbReference type="EMBL" id="MEK8026551.1"/>
    </source>
</evidence>
<feature type="signal peptide" evidence="2">
    <location>
        <begin position="1"/>
        <end position="31"/>
    </location>
</feature>
<evidence type="ECO:0000313" key="4">
    <source>
        <dbReference type="Proteomes" id="UP001368500"/>
    </source>
</evidence>
<dbReference type="PANTHER" id="PTHR42928:SF5">
    <property type="entry name" value="BLR1237 PROTEIN"/>
    <property type="match status" value="1"/>
</dbReference>
<sequence>MTDRRHLLRRALSTLATLAVPAATIVAPAPAAAQAWPAKPVRLIVPAAAGAAPDVIARLLAERLGAAWGQSLIVDNRPGAGGIPGMSALARSANDGYTLGFVPAAMGTITPLVYRNPQFNPETELTSVATVGTSPLVLVTAAGSGITSLTDLAKAAKARPGQLNFAAPQPNSLPHLAGELMAKSGNLALYTVPYPGPPQAVSAVLAGDVTLTADGLPGLLPHIRAGRLKALAVTSGQRLPGLDIPTVAETFPGYELVGWFQILAPTGTPQPVIDKVNAEVNRILATPEIVSRLGELGIYPRRDSVAGAREFFASQQKAMRRLVAELGVQAQ</sequence>
<dbReference type="PIRSF" id="PIRSF017082">
    <property type="entry name" value="YflP"/>
    <property type="match status" value="1"/>
</dbReference>
<reference evidence="3 4" key="1">
    <citation type="submission" date="2024-04" db="EMBL/GenBank/DDBJ databases">
        <title>Novel species of the genus Ideonella isolated from streams.</title>
        <authorList>
            <person name="Lu H."/>
        </authorList>
    </citation>
    <scope>NUCLEOTIDE SEQUENCE [LARGE SCALE GENOMIC DNA]</scope>
    <source>
        <strain evidence="3 4">BYS139W</strain>
    </source>
</reference>
<dbReference type="SUPFAM" id="SSF53850">
    <property type="entry name" value="Periplasmic binding protein-like II"/>
    <property type="match status" value="1"/>
</dbReference>
<dbReference type="PANTHER" id="PTHR42928">
    <property type="entry name" value="TRICARBOXYLATE-BINDING PROTEIN"/>
    <property type="match status" value="1"/>
</dbReference>
<dbReference type="InterPro" id="IPR006311">
    <property type="entry name" value="TAT_signal"/>
</dbReference>
<accession>A0ABU9BAA9</accession>
<proteinExistence type="inferred from homology"/>
<dbReference type="Pfam" id="PF03401">
    <property type="entry name" value="TctC"/>
    <property type="match status" value="1"/>
</dbReference>
<evidence type="ECO:0000256" key="2">
    <source>
        <dbReference type="SAM" id="SignalP"/>
    </source>
</evidence>
<dbReference type="Proteomes" id="UP001368500">
    <property type="component" value="Unassembled WGS sequence"/>
</dbReference>
<gene>
    <name evidence="3" type="ORF">AACH11_11325</name>
</gene>
<dbReference type="EMBL" id="JBBUTF010000009">
    <property type="protein sequence ID" value="MEK8026551.1"/>
    <property type="molecule type" value="Genomic_DNA"/>
</dbReference>